<keyword evidence="15" id="KW-1185">Reference proteome</keyword>
<dbReference type="OrthoDB" id="9808041at2"/>
<dbReference type="InterPro" id="IPR035907">
    <property type="entry name" value="Hppk_sf"/>
</dbReference>
<evidence type="ECO:0000256" key="3">
    <source>
        <dbReference type="ARBA" id="ARBA00013253"/>
    </source>
</evidence>
<keyword evidence="8" id="KW-0067">ATP-binding</keyword>
<evidence type="ECO:0000256" key="10">
    <source>
        <dbReference type="ARBA" id="ARBA00029409"/>
    </source>
</evidence>
<reference evidence="15" key="1">
    <citation type="submission" date="2017-11" db="EMBL/GenBank/DDBJ databases">
        <authorList>
            <person name="Kuznetsova I."/>
            <person name="Sazanova A."/>
            <person name="Chirak E."/>
            <person name="Safronova V."/>
            <person name="Willems A."/>
        </authorList>
    </citation>
    <scope>NUCLEOTIDE SEQUENCE [LARGE SCALE GENOMIC DNA]</scope>
    <source>
        <strain evidence="15">CCBAU 03422</strain>
    </source>
</reference>
<dbReference type="Pfam" id="PF01288">
    <property type="entry name" value="HPPK"/>
    <property type="match status" value="1"/>
</dbReference>
<evidence type="ECO:0000256" key="11">
    <source>
        <dbReference type="ARBA" id="ARBA00029766"/>
    </source>
</evidence>
<dbReference type="EMBL" id="PGGM01000002">
    <property type="protein sequence ID" value="PSH66087.1"/>
    <property type="molecule type" value="Genomic_DNA"/>
</dbReference>
<dbReference type="PANTHER" id="PTHR43071:SF1">
    <property type="entry name" value="2-AMINO-4-HYDROXY-6-HYDROXYMETHYLDIHYDROPTERIDINE PYROPHOSPHOKINASE"/>
    <property type="match status" value="1"/>
</dbReference>
<evidence type="ECO:0000256" key="2">
    <source>
        <dbReference type="ARBA" id="ARBA00005810"/>
    </source>
</evidence>
<dbReference type="SUPFAM" id="SSF55083">
    <property type="entry name" value="6-hydroxymethyl-7,8-dihydropterin pyrophosphokinase, HPPK"/>
    <property type="match status" value="1"/>
</dbReference>
<evidence type="ECO:0000256" key="1">
    <source>
        <dbReference type="ARBA" id="ARBA00005051"/>
    </source>
</evidence>
<keyword evidence="6" id="KW-0547">Nucleotide-binding</keyword>
<dbReference type="GO" id="GO:0003848">
    <property type="term" value="F:2-amino-4-hydroxy-6-hydroxymethyldihydropteridine diphosphokinase activity"/>
    <property type="evidence" value="ECO:0007669"/>
    <property type="project" value="UniProtKB-EC"/>
</dbReference>
<evidence type="ECO:0000256" key="4">
    <source>
        <dbReference type="ARBA" id="ARBA00016218"/>
    </source>
</evidence>
<dbReference type="NCBIfam" id="TIGR01498">
    <property type="entry name" value="folK"/>
    <property type="match status" value="1"/>
</dbReference>
<sequence length="171" mass="19003">MPMRKAWLGLGGNIGDPVASMGQALRALDSRNDTNVRAVSPVYKTPPWGKTDQAWFHNACAEVETALEPEALLASCLDIEARMKRQRLERWGPRIIDIDVLACEGMDKFESPTLTLPHPRMTERAFVLVPLADIAPELMVSGRPVAAWRELCDKTGMTKASSDGGWWRQTD</sequence>
<comment type="similarity">
    <text evidence="2">Belongs to the HPPK family.</text>
</comment>
<organism evidence="14 15">
    <name type="scientific">Phyllobacterium sophorae</name>
    <dbReference type="NCBI Taxonomy" id="1520277"/>
    <lineage>
        <taxon>Bacteria</taxon>
        <taxon>Pseudomonadati</taxon>
        <taxon>Pseudomonadota</taxon>
        <taxon>Alphaproteobacteria</taxon>
        <taxon>Hyphomicrobiales</taxon>
        <taxon>Phyllobacteriaceae</taxon>
        <taxon>Phyllobacterium</taxon>
    </lineage>
</organism>
<dbReference type="AlphaFoldDB" id="A0A2P7BI08"/>
<evidence type="ECO:0000256" key="6">
    <source>
        <dbReference type="ARBA" id="ARBA00022741"/>
    </source>
</evidence>
<protein>
    <recommendedName>
        <fullName evidence="4">2-amino-4-hydroxy-6-hydroxymethyldihydropteridine pyrophosphokinase</fullName>
        <ecNumber evidence="3">2.7.6.3</ecNumber>
    </recommendedName>
    <alternativeName>
        <fullName evidence="11">6-hydroxymethyl-7,8-dihydropterin pyrophosphokinase</fullName>
    </alternativeName>
    <alternativeName>
        <fullName evidence="12">7,8-dihydro-6-hydroxymethylpterin-pyrophosphokinase</fullName>
    </alternativeName>
</protein>
<keyword evidence="5" id="KW-0808">Transferase</keyword>
<dbReference type="GO" id="GO:0005524">
    <property type="term" value="F:ATP binding"/>
    <property type="evidence" value="ECO:0007669"/>
    <property type="project" value="UniProtKB-KW"/>
</dbReference>
<dbReference type="Proteomes" id="UP000241764">
    <property type="component" value="Unassembled WGS sequence"/>
</dbReference>
<dbReference type="GO" id="GO:0016301">
    <property type="term" value="F:kinase activity"/>
    <property type="evidence" value="ECO:0007669"/>
    <property type="project" value="UniProtKB-KW"/>
</dbReference>
<evidence type="ECO:0000256" key="8">
    <source>
        <dbReference type="ARBA" id="ARBA00022840"/>
    </source>
</evidence>
<evidence type="ECO:0000256" key="12">
    <source>
        <dbReference type="ARBA" id="ARBA00033413"/>
    </source>
</evidence>
<evidence type="ECO:0000256" key="7">
    <source>
        <dbReference type="ARBA" id="ARBA00022777"/>
    </source>
</evidence>
<comment type="function">
    <text evidence="10">Catalyzes the transfer of pyrophosphate from adenosine triphosphate (ATP) to 6-hydroxymethyl-7,8-dihydropterin, an enzymatic step in folate biosynthesis pathway.</text>
</comment>
<dbReference type="PROSITE" id="PS00794">
    <property type="entry name" value="HPPK"/>
    <property type="match status" value="1"/>
</dbReference>
<evidence type="ECO:0000313" key="15">
    <source>
        <dbReference type="Proteomes" id="UP000241764"/>
    </source>
</evidence>
<evidence type="ECO:0000259" key="13">
    <source>
        <dbReference type="PROSITE" id="PS00794"/>
    </source>
</evidence>
<dbReference type="GO" id="GO:0046656">
    <property type="term" value="P:folic acid biosynthetic process"/>
    <property type="evidence" value="ECO:0007669"/>
    <property type="project" value="UniProtKB-KW"/>
</dbReference>
<feature type="domain" description="7,8-dihydro-6-hydroxymethylpterin-pyrophosphokinase" evidence="13">
    <location>
        <begin position="90"/>
        <end position="101"/>
    </location>
</feature>
<comment type="caution">
    <text evidence="14">The sequence shown here is derived from an EMBL/GenBank/DDBJ whole genome shotgun (WGS) entry which is preliminary data.</text>
</comment>
<dbReference type="EC" id="2.7.6.3" evidence="3"/>
<name>A0A2P7BI08_9HYPH</name>
<keyword evidence="7 14" id="KW-0418">Kinase</keyword>
<keyword evidence="9" id="KW-0289">Folate biosynthesis</keyword>
<evidence type="ECO:0000256" key="9">
    <source>
        <dbReference type="ARBA" id="ARBA00022909"/>
    </source>
</evidence>
<evidence type="ECO:0000256" key="5">
    <source>
        <dbReference type="ARBA" id="ARBA00022679"/>
    </source>
</evidence>
<gene>
    <name evidence="14" type="primary">folK</name>
    <name evidence="14" type="ORF">CU103_05675</name>
</gene>
<dbReference type="UniPathway" id="UPA00077">
    <property type="reaction ID" value="UER00155"/>
</dbReference>
<accession>A0A2P7BI08</accession>
<evidence type="ECO:0000313" key="14">
    <source>
        <dbReference type="EMBL" id="PSH66087.1"/>
    </source>
</evidence>
<dbReference type="InterPro" id="IPR000550">
    <property type="entry name" value="Hppk"/>
</dbReference>
<dbReference type="GO" id="GO:0046654">
    <property type="term" value="P:tetrahydrofolate biosynthetic process"/>
    <property type="evidence" value="ECO:0007669"/>
    <property type="project" value="UniProtKB-UniPathway"/>
</dbReference>
<dbReference type="PANTHER" id="PTHR43071">
    <property type="entry name" value="2-AMINO-4-HYDROXY-6-HYDROXYMETHYLDIHYDROPTERIDINE PYROPHOSPHOKINASE"/>
    <property type="match status" value="1"/>
</dbReference>
<dbReference type="CDD" id="cd00483">
    <property type="entry name" value="HPPK"/>
    <property type="match status" value="1"/>
</dbReference>
<comment type="pathway">
    <text evidence="1">Cofactor biosynthesis; tetrahydrofolate biosynthesis; 2-amino-4-hydroxy-6-hydroxymethyl-7,8-dihydropteridine diphosphate from 7,8-dihydroneopterin triphosphate: step 4/4.</text>
</comment>
<dbReference type="Gene3D" id="3.30.70.560">
    <property type="entry name" value="7,8-Dihydro-6-hydroxymethylpterin-pyrophosphokinase HPPK"/>
    <property type="match status" value="1"/>
</dbReference>
<proteinExistence type="inferred from homology"/>